<organism evidence="1 2">
    <name type="scientific">Aspergillus pseudonomiae</name>
    <dbReference type="NCBI Taxonomy" id="1506151"/>
    <lineage>
        <taxon>Eukaryota</taxon>
        <taxon>Fungi</taxon>
        <taxon>Dikarya</taxon>
        <taxon>Ascomycota</taxon>
        <taxon>Pezizomycotina</taxon>
        <taxon>Eurotiomycetes</taxon>
        <taxon>Eurotiomycetidae</taxon>
        <taxon>Eurotiales</taxon>
        <taxon>Aspergillaceae</taxon>
        <taxon>Aspergillus</taxon>
        <taxon>Aspergillus subgen. Circumdati</taxon>
    </lineage>
</organism>
<dbReference type="Proteomes" id="UP000325579">
    <property type="component" value="Unassembled WGS sequence"/>
</dbReference>
<dbReference type="RefSeq" id="XP_031936180.1">
    <property type="nucleotide sequence ID" value="XM_032083388.1"/>
</dbReference>
<proteinExistence type="predicted"/>
<name>A0A5N7CXG6_9EURO</name>
<protein>
    <submittedName>
        <fullName evidence="1">Uncharacterized protein</fullName>
    </submittedName>
</protein>
<dbReference type="AlphaFoldDB" id="A0A5N7CXG6"/>
<gene>
    <name evidence="1" type="ORF">BDV37DRAFT_262172</name>
</gene>
<accession>A0A5N7CXG6</accession>
<reference evidence="1 2" key="1">
    <citation type="submission" date="2019-04" db="EMBL/GenBank/DDBJ databases">
        <authorList>
            <consortium name="DOE Joint Genome Institute"/>
            <person name="Mondo S."/>
            <person name="Kjaerbolling I."/>
            <person name="Vesth T."/>
            <person name="Frisvad J.C."/>
            <person name="Nybo J.L."/>
            <person name="Theobald S."/>
            <person name="Kildgaard S."/>
            <person name="Isbrandt T."/>
            <person name="Kuo A."/>
            <person name="Sato A."/>
            <person name="Lyhne E.K."/>
            <person name="Kogle M.E."/>
            <person name="Wiebenga A."/>
            <person name="Kun R.S."/>
            <person name="Lubbers R.J."/>
            <person name="Makela M.R."/>
            <person name="Barry K."/>
            <person name="Chovatia M."/>
            <person name="Clum A."/>
            <person name="Daum C."/>
            <person name="Haridas S."/>
            <person name="He G."/>
            <person name="LaButti K."/>
            <person name="Lipzen A."/>
            <person name="Riley R."/>
            <person name="Salamov A."/>
            <person name="Simmons B.A."/>
            <person name="Magnuson J.K."/>
            <person name="Henrissat B."/>
            <person name="Mortensen U.H."/>
            <person name="Larsen T.O."/>
            <person name="Devries R.P."/>
            <person name="Grigoriev I.V."/>
            <person name="Machida M."/>
            <person name="Baker S.E."/>
            <person name="Andersen M.R."/>
            <person name="Cantor M.N."/>
            <person name="Hua S.X."/>
        </authorList>
    </citation>
    <scope>NUCLEOTIDE SEQUENCE [LARGE SCALE GENOMIC DNA]</scope>
    <source>
        <strain evidence="1 2">CBS 119388</strain>
    </source>
</reference>
<evidence type="ECO:0000313" key="2">
    <source>
        <dbReference type="Proteomes" id="UP000325579"/>
    </source>
</evidence>
<dbReference type="GeneID" id="43668079"/>
<sequence>MPSLQGDALLPDCCANKCHEYRQYRPIFARFPYREPSLRYGHHCHSCCVYN</sequence>
<keyword evidence="2" id="KW-1185">Reference proteome</keyword>
<dbReference type="EMBL" id="ML736846">
    <property type="protein sequence ID" value="KAE8398861.1"/>
    <property type="molecule type" value="Genomic_DNA"/>
</dbReference>
<evidence type="ECO:0000313" key="1">
    <source>
        <dbReference type="EMBL" id="KAE8398861.1"/>
    </source>
</evidence>